<proteinExistence type="predicted"/>
<gene>
    <name evidence="3" type="ORF">PISMIDRAFT_26587</name>
</gene>
<dbReference type="Pfam" id="PF00646">
    <property type="entry name" value="F-box"/>
    <property type="match status" value="1"/>
</dbReference>
<name>A0A0C9ZVL2_9AGAM</name>
<dbReference type="STRING" id="765257.A0A0C9ZVL2"/>
<dbReference type="HOGENOM" id="CLU_010790_2_0_1"/>
<dbReference type="SMART" id="SM00256">
    <property type="entry name" value="FBOX"/>
    <property type="match status" value="1"/>
</dbReference>
<dbReference type="InterPro" id="IPR001810">
    <property type="entry name" value="F-box_dom"/>
</dbReference>
<dbReference type="InterPro" id="IPR036047">
    <property type="entry name" value="F-box-like_dom_sf"/>
</dbReference>
<evidence type="ECO:0000313" key="3">
    <source>
        <dbReference type="EMBL" id="KIK30024.1"/>
    </source>
</evidence>
<sequence>MDSNSEDQSGVGGSVSSELVVGRRVSTRQAKRQRVSAVESEQCEEDVADVPKRKRARRGPLVGRLASLMEMPMDILFEIFGHLNPLDVLRLARTTKEFRRLLMHRSSRCIWIAARNNLPDLPDCPPYMSEPQFANLVFDTHCHECLAPNTRSVDWRLARRICMKCTKDCMIEEGYCYMTESSHLAVPSKYGKRGRPCYYKRDLEEYQRRKASLTDPKKREEFVGERKARVAEMNKHGALLEAWALRQATARSSELEQLRSARKQAIIEELTKLGWGPEIEQIYPSDDLGSHRLVKQPTRLTPRIWSNIRPEMIKHMEDLRAVRLQRERKALVSSRKQTAVSVLRTYKREHLPFTDVMPEPMDFCMFPEVSAIIELPTETEVTEASFAGVVSQLDELITQWRTRNHNSFIDKFKDDLALKLQGTADAAADKAMNAEANASTSADVKGKGKARAVETPLPSKSELVKVLSLATTVFRCEYCSSNFWSFYEDPFHSYMPPKHSASTVPLFYPKIMGHRCLTKGRGQDSPMTPSDPISELTGHEARRRTRWTCAPLGVDEPAGKIVSNLIIACNLDPLTATTAEMDTLDPKLACLNAKCVQWDSVIKDSCKAPVFGWRAAFVHAAQIHQSHYDANKVKWKLLDENLLKDVENVDANPPFSDSALIANFMSAVLGTSLLSGTNEDNIWLCAHCMDLPNEKDATVLSKVKSHLSAAHGVDEPQENQDYYQDYEAPQGRRNPYTPNLRISLTMERPPTVISDDYMSDDGYDSYDDYDGFDGYDGYGDYDGYDDYGGFGCLCSACGDDYPF</sequence>
<dbReference type="Proteomes" id="UP000054018">
    <property type="component" value="Unassembled WGS sequence"/>
</dbReference>
<feature type="compositionally biased region" description="Basic residues" evidence="1">
    <location>
        <begin position="25"/>
        <end position="34"/>
    </location>
</feature>
<evidence type="ECO:0000313" key="4">
    <source>
        <dbReference type="Proteomes" id="UP000054018"/>
    </source>
</evidence>
<feature type="region of interest" description="Disordered" evidence="1">
    <location>
        <begin position="1"/>
        <end position="47"/>
    </location>
</feature>
<dbReference type="EMBL" id="KN833687">
    <property type="protein sequence ID" value="KIK30024.1"/>
    <property type="molecule type" value="Genomic_DNA"/>
</dbReference>
<accession>A0A0C9ZVL2</accession>
<feature type="compositionally biased region" description="Low complexity" evidence="1">
    <location>
        <begin position="14"/>
        <end position="24"/>
    </location>
</feature>
<reference evidence="4" key="2">
    <citation type="submission" date="2015-01" db="EMBL/GenBank/DDBJ databases">
        <title>Evolutionary Origins and Diversification of the Mycorrhizal Mutualists.</title>
        <authorList>
            <consortium name="DOE Joint Genome Institute"/>
            <consortium name="Mycorrhizal Genomics Consortium"/>
            <person name="Kohler A."/>
            <person name="Kuo A."/>
            <person name="Nagy L.G."/>
            <person name="Floudas D."/>
            <person name="Copeland A."/>
            <person name="Barry K.W."/>
            <person name="Cichocki N."/>
            <person name="Veneault-Fourrey C."/>
            <person name="LaButti K."/>
            <person name="Lindquist E.A."/>
            <person name="Lipzen A."/>
            <person name="Lundell T."/>
            <person name="Morin E."/>
            <person name="Murat C."/>
            <person name="Riley R."/>
            <person name="Ohm R."/>
            <person name="Sun H."/>
            <person name="Tunlid A."/>
            <person name="Henrissat B."/>
            <person name="Grigoriev I.V."/>
            <person name="Hibbett D.S."/>
            <person name="Martin F."/>
        </authorList>
    </citation>
    <scope>NUCLEOTIDE SEQUENCE [LARGE SCALE GENOMIC DNA]</scope>
    <source>
        <strain evidence="4">441</strain>
    </source>
</reference>
<dbReference type="AlphaFoldDB" id="A0A0C9ZVL2"/>
<feature type="domain" description="F-box" evidence="2">
    <location>
        <begin position="65"/>
        <end position="114"/>
    </location>
</feature>
<protein>
    <recommendedName>
        <fullName evidence="2">F-box domain-containing protein</fullName>
    </recommendedName>
</protein>
<organism evidence="3 4">
    <name type="scientific">Pisolithus microcarpus 441</name>
    <dbReference type="NCBI Taxonomy" id="765257"/>
    <lineage>
        <taxon>Eukaryota</taxon>
        <taxon>Fungi</taxon>
        <taxon>Dikarya</taxon>
        <taxon>Basidiomycota</taxon>
        <taxon>Agaricomycotina</taxon>
        <taxon>Agaricomycetes</taxon>
        <taxon>Agaricomycetidae</taxon>
        <taxon>Boletales</taxon>
        <taxon>Sclerodermatineae</taxon>
        <taxon>Pisolithaceae</taxon>
        <taxon>Pisolithus</taxon>
    </lineage>
</organism>
<keyword evidence="4" id="KW-1185">Reference proteome</keyword>
<dbReference type="CDD" id="cd09917">
    <property type="entry name" value="F-box_SF"/>
    <property type="match status" value="1"/>
</dbReference>
<dbReference type="OrthoDB" id="2322499at2759"/>
<evidence type="ECO:0000256" key="1">
    <source>
        <dbReference type="SAM" id="MobiDB-lite"/>
    </source>
</evidence>
<reference evidence="3 4" key="1">
    <citation type="submission" date="2014-04" db="EMBL/GenBank/DDBJ databases">
        <authorList>
            <consortium name="DOE Joint Genome Institute"/>
            <person name="Kuo A."/>
            <person name="Kohler A."/>
            <person name="Costa M.D."/>
            <person name="Nagy L.G."/>
            <person name="Floudas D."/>
            <person name="Copeland A."/>
            <person name="Barry K.W."/>
            <person name="Cichocki N."/>
            <person name="Veneault-Fourrey C."/>
            <person name="LaButti K."/>
            <person name="Lindquist E.A."/>
            <person name="Lipzen A."/>
            <person name="Lundell T."/>
            <person name="Morin E."/>
            <person name="Murat C."/>
            <person name="Sun H."/>
            <person name="Tunlid A."/>
            <person name="Henrissat B."/>
            <person name="Grigoriev I.V."/>
            <person name="Hibbett D.S."/>
            <person name="Martin F."/>
            <person name="Nordberg H.P."/>
            <person name="Cantor M.N."/>
            <person name="Hua S.X."/>
        </authorList>
    </citation>
    <scope>NUCLEOTIDE SEQUENCE [LARGE SCALE GENOMIC DNA]</scope>
    <source>
        <strain evidence="3 4">441</strain>
    </source>
</reference>
<dbReference type="PROSITE" id="PS50181">
    <property type="entry name" value="FBOX"/>
    <property type="match status" value="1"/>
</dbReference>
<dbReference type="SUPFAM" id="SSF81383">
    <property type="entry name" value="F-box domain"/>
    <property type="match status" value="1"/>
</dbReference>
<evidence type="ECO:0000259" key="2">
    <source>
        <dbReference type="PROSITE" id="PS50181"/>
    </source>
</evidence>